<organism evidence="2 3">
    <name type="scientific">Azospirillum cavernae</name>
    <dbReference type="NCBI Taxonomy" id="2320860"/>
    <lineage>
        <taxon>Bacteria</taxon>
        <taxon>Pseudomonadati</taxon>
        <taxon>Pseudomonadota</taxon>
        <taxon>Alphaproteobacteria</taxon>
        <taxon>Rhodospirillales</taxon>
        <taxon>Azospirillaceae</taxon>
        <taxon>Azospirillum</taxon>
    </lineage>
</organism>
<sequence length="99" mass="11067">MIVIAKVSDLAGLPYWPRLLSRDQAARYVGVSPGQFDREVADGHWPPPERRGAVLSARAGRLLWDRLLLDKRQDERSGLQQDSIADNRTGGASEWAGWN</sequence>
<protein>
    <submittedName>
        <fullName evidence="2">Uncharacterized protein</fullName>
    </submittedName>
</protein>
<proteinExistence type="predicted"/>
<dbReference type="Proteomes" id="UP000283458">
    <property type="component" value="Unassembled WGS sequence"/>
</dbReference>
<name>A0A418W083_9PROT</name>
<evidence type="ECO:0000313" key="3">
    <source>
        <dbReference type="Proteomes" id="UP000283458"/>
    </source>
</evidence>
<dbReference type="EMBL" id="QYUL01000001">
    <property type="protein sequence ID" value="RJF83423.1"/>
    <property type="molecule type" value="Genomic_DNA"/>
</dbReference>
<accession>A0A418W083</accession>
<comment type="caution">
    <text evidence="2">The sequence shown here is derived from an EMBL/GenBank/DDBJ whole genome shotgun (WGS) entry which is preliminary data.</text>
</comment>
<feature type="region of interest" description="Disordered" evidence="1">
    <location>
        <begin position="74"/>
        <end position="99"/>
    </location>
</feature>
<evidence type="ECO:0000313" key="2">
    <source>
        <dbReference type="EMBL" id="RJF83423.1"/>
    </source>
</evidence>
<keyword evidence="3" id="KW-1185">Reference proteome</keyword>
<gene>
    <name evidence="2" type="ORF">D3877_01755</name>
</gene>
<dbReference type="AlphaFoldDB" id="A0A418W083"/>
<reference evidence="2 3" key="1">
    <citation type="submission" date="2018-09" db="EMBL/GenBank/DDBJ databases">
        <authorList>
            <person name="Zhu H."/>
        </authorList>
    </citation>
    <scope>NUCLEOTIDE SEQUENCE [LARGE SCALE GENOMIC DNA]</scope>
    <source>
        <strain evidence="2 3">K2W22B-5</strain>
    </source>
</reference>
<evidence type="ECO:0000256" key="1">
    <source>
        <dbReference type="SAM" id="MobiDB-lite"/>
    </source>
</evidence>